<evidence type="ECO:0000313" key="2">
    <source>
        <dbReference type="Proteomes" id="UP001367508"/>
    </source>
</evidence>
<accession>A0AAN9LQS8</accession>
<organism evidence="1 2">
    <name type="scientific">Canavalia gladiata</name>
    <name type="common">Sword bean</name>
    <name type="synonym">Dolichos gladiatus</name>
    <dbReference type="NCBI Taxonomy" id="3824"/>
    <lineage>
        <taxon>Eukaryota</taxon>
        <taxon>Viridiplantae</taxon>
        <taxon>Streptophyta</taxon>
        <taxon>Embryophyta</taxon>
        <taxon>Tracheophyta</taxon>
        <taxon>Spermatophyta</taxon>
        <taxon>Magnoliopsida</taxon>
        <taxon>eudicotyledons</taxon>
        <taxon>Gunneridae</taxon>
        <taxon>Pentapetalae</taxon>
        <taxon>rosids</taxon>
        <taxon>fabids</taxon>
        <taxon>Fabales</taxon>
        <taxon>Fabaceae</taxon>
        <taxon>Papilionoideae</taxon>
        <taxon>50 kb inversion clade</taxon>
        <taxon>NPAAA clade</taxon>
        <taxon>indigoferoid/millettioid clade</taxon>
        <taxon>Phaseoleae</taxon>
        <taxon>Canavalia</taxon>
    </lineage>
</organism>
<protein>
    <submittedName>
        <fullName evidence="1">Uncharacterized protein</fullName>
    </submittedName>
</protein>
<keyword evidence="2" id="KW-1185">Reference proteome</keyword>
<comment type="caution">
    <text evidence="1">The sequence shown here is derived from an EMBL/GenBank/DDBJ whole genome shotgun (WGS) entry which is preliminary data.</text>
</comment>
<name>A0AAN9LQS8_CANGL</name>
<sequence length="156" mass="17774">MLMPSGQGTELVVCKESSISLVLSYDGLDQQNLVFDSKAMCIYHNLCGSKFWSLQYECTLSSNKIRKYLICYFATTFNPYDWTMKLRSKSPLFESHSNQQYVGRFSFSRNIMYDTVTLSGHTSGTETPTREGKKRLKAKMNASKVNLEMAKSVKAE</sequence>
<dbReference type="Proteomes" id="UP001367508">
    <property type="component" value="Unassembled WGS sequence"/>
</dbReference>
<gene>
    <name evidence="1" type="ORF">VNO77_21282</name>
</gene>
<dbReference type="AlphaFoldDB" id="A0AAN9LQS8"/>
<proteinExistence type="predicted"/>
<evidence type="ECO:0000313" key="1">
    <source>
        <dbReference type="EMBL" id="KAK7340575.1"/>
    </source>
</evidence>
<dbReference type="EMBL" id="JAYMYQ010000004">
    <property type="protein sequence ID" value="KAK7340575.1"/>
    <property type="molecule type" value="Genomic_DNA"/>
</dbReference>
<reference evidence="1 2" key="1">
    <citation type="submission" date="2024-01" db="EMBL/GenBank/DDBJ databases">
        <title>The genomes of 5 underutilized Papilionoideae crops provide insights into root nodulation and disease resistanc.</title>
        <authorList>
            <person name="Jiang F."/>
        </authorList>
    </citation>
    <scope>NUCLEOTIDE SEQUENCE [LARGE SCALE GENOMIC DNA]</scope>
    <source>
        <strain evidence="1">LVBAO_FW01</strain>
        <tissue evidence="1">Leaves</tissue>
    </source>
</reference>